<evidence type="ECO:0000313" key="2">
    <source>
        <dbReference type="EMBL" id="CAB4792360.1"/>
    </source>
</evidence>
<name>A0A6J6X4R1_9ZZZZ</name>
<accession>A0A6J6X4R1</accession>
<keyword evidence="1" id="KW-0472">Membrane</keyword>
<feature type="transmembrane region" description="Helical" evidence="1">
    <location>
        <begin position="35"/>
        <end position="56"/>
    </location>
</feature>
<evidence type="ECO:0000256" key="1">
    <source>
        <dbReference type="SAM" id="Phobius"/>
    </source>
</evidence>
<protein>
    <submittedName>
        <fullName evidence="2">Unannotated protein</fullName>
    </submittedName>
</protein>
<dbReference type="EMBL" id="CAFAAB010000186">
    <property type="protein sequence ID" value="CAB4792360.1"/>
    <property type="molecule type" value="Genomic_DNA"/>
</dbReference>
<keyword evidence="1" id="KW-0812">Transmembrane</keyword>
<organism evidence="2">
    <name type="scientific">freshwater metagenome</name>
    <dbReference type="NCBI Taxonomy" id="449393"/>
    <lineage>
        <taxon>unclassified sequences</taxon>
        <taxon>metagenomes</taxon>
        <taxon>ecological metagenomes</taxon>
    </lineage>
</organism>
<proteinExistence type="predicted"/>
<dbReference type="AlphaFoldDB" id="A0A6J6X4R1"/>
<gene>
    <name evidence="2" type="ORF">UFOPK2958_01314</name>
</gene>
<keyword evidence="1" id="KW-1133">Transmembrane helix</keyword>
<sequence length="58" mass="6523">MAEKPQTREEAIARLLEINRQIRATYRAAPRLNRLAVQLLIANLVVWPILGLLLAFGG</sequence>
<reference evidence="2" key="1">
    <citation type="submission" date="2020-05" db="EMBL/GenBank/DDBJ databases">
        <authorList>
            <person name="Chiriac C."/>
            <person name="Salcher M."/>
            <person name="Ghai R."/>
            <person name="Kavagutti S V."/>
        </authorList>
    </citation>
    <scope>NUCLEOTIDE SEQUENCE</scope>
</reference>